<dbReference type="Proteomes" id="UP000318728">
    <property type="component" value="Segment"/>
</dbReference>
<keyword evidence="2" id="KW-1185">Reference proteome</keyword>
<evidence type="ECO:0000313" key="2">
    <source>
        <dbReference type="Proteomes" id="UP000318728"/>
    </source>
</evidence>
<name>A0A513ZYN1_9CAUD</name>
<organism evidence="1 2">
    <name type="scientific">Pantoea phage vB_PagM_PSKM</name>
    <dbReference type="NCBI Taxonomy" id="2588094"/>
    <lineage>
        <taxon>Viruses</taxon>
        <taxon>Duplodnaviria</taxon>
        <taxon>Heunggongvirae</taxon>
        <taxon>Uroviricota</taxon>
        <taxon>Caudoviricetes</taxon>
        <taxon>Dibbivirus</taxon>
        <taxon>Dibbivirus PSKM</taxon>
    </lineage>
</organism>
<protein>
    <submittedName>
        <fullName evidence="1">Uncharacterized protein</fullName>
    </submittedName>
</protein>
<evidence type="ECO:0000313" key="1">
    <source>
        <dbReference type="EMBL" id="QDH45809.1"/>
    </source>
</evidence>
<gene>
    <name evidence="1" type="ORF">PSKM_gp52</name>
</gene>
<proteinExistence type="predicted"/>
<accession>A0A513ZYN1</accession>
<sequence length="230" mass="25138">MALINISSGIITTPNSMGATETMGYLSNMVYDQQQRKDVEISFDAFSLVESDDAEPTAPLTDEDIAQHRQDDKVDALSFNAGEHLDTLSDIPVAGPDYSDTSKGLQEYLADGWIISDANQYYSRDSFDLMYYVDFKGGNVLLTRAKKATAGAEPIHVPVTVKWVDESDCICWQCGKPQNSAALAANDFECLNCHIKVSDDLTPCITCGKVITRPGGAHYCNRKDADSTNS</sequence>
<reference evidence="1 2" key="1">
    <citation type="submission" date="2019-04" db="EMBL/GenBank/DDBJ databases">
        <title>Complete genome sequence of Pantoea sp. infecting bacteriophage vB_PagM_PSKM.</title>
        <authorList>
            <person name="Truncaite L."/>
            <person name="Simoliuniene M."/>
            <person name="Zajanckauskaite A."/>
            <person name="Meskys R."/>
            <person name="Simoliunas E."/>
        </authorList>
    </citation>
    <scope>NUCLEOTIDE SEQUENCE [LARGE SCALE GENOMIC DNA]</scope>
    <source>
        <strain evidence="1">PSKM</strain>
    </source>
</reference>
<dbReference type="EMBL" id="MK798144">
    <property type="protein sequence ID" value="QDH45809.1"/>
    <property type="molecule type" value="Genomic_DNA"/>
</dbReference>